<sequence length="240" mass="24642">MNIVQRFLPITVAVAAAMAISPQATAADLSNFNTLSQAEFLAVSKDLAAVTSTKAIEPAAPLGLTGFDVSASSTLTRIQDGAAWAKVSGDNASNLMQTKLSVSKGLSGGWDVGGFVSKVPSTNVSVAGVQVKYALLEGNAITPAIALRGSHSRMGGVSGMELNNTGFDVLISKGFVGITPYLGVGTVYSSAKATGQSNESFTQSKSFVGVSWNVLLVNLSAEYDRTGKNASVGLKAGLRF</sequence>
<feature type="signal peptide" evidence="1">
    <location>
        <begin position="1"/>
        <end position="26"/>
    </location>
</feature>
<dbReference type="EMBL" id="NESP01000001">
    <property type="protein sequence ID" value="PUE60597.1"/>
    <property type="molecule type" value="Genomic_DNA"/>
</dbReference>
<organism evidence="2 3">
    <name type="scientific">Limnohabitans curvus</name>
    <dbReference type="NCBI Taxonomy" id="323423"/>
    <lineage>
        <taxon>Bacteria</taxon>
        <taxon>Pseudomonadati</taxon>
        <taxon>Pseudomonadota</taxon>
        <taxon>Betaproteobacteria</taxon>
        <taxon>Burkholderiales</taxon>
        <taxon>Comamonadaceae</taxon>
        <taxon>Limnohabitans</taxon>
    </lineage>
</organism>
<keyword evidence="1" id="KW-0732">Signal</keyword>
<accession>A0A315G4J4</accession>
<feature type="chain" id="PRO_5016233977" description="Outer membrane protein beta-barrel domain-containing protein" evidence="1">
    <location>
        <begin position="27"/>
        <end position="240"/>
    </location>
</feature>
<evidence type="ECO:0000313" key="3">
    <source>
        <dbReference type="Proteomes" id="UP000251341"/>
    </source>
</evidence>
<reference evidence="2 3" key="1">
    <citation type="submission" date="2017-04" db="EMBL/GenBank/DDBJ databases">
        <title>Unexpected and diverse lifestyles within the genus Limnohabitans.</title>
        <authorList>
            <person name="Kasalicky V."/>
            <person name="Mehrshad M."/>
            <person name="Andrei S.-A."/>
            <person name="Salcher M."/>
            <person name="Kratochvilova H."/>
            <person name="Simek K."/>
            <person name="Ghai R."/>
        </authorList>
    </citation>
    <scope>NUCLEOTIDE SEQUENCE [LARGE SCALE GENOMIC DNA]</scope>
    <source>
        <strain evidence="2 3">MWH-C5</strain>
    </source>
</reference>
<proteinExistence type="predicted"/>
<evidence type="ECO:0008006" key="4">
    <source>
        <dbReference type="Google" id="ProtNLM"/>
    </source>
</evidence>
<dbReference type="RefSeq" id="WP_108402726.1">
    <property type="nucleotide sequence ID" value="NZ_NESP01000001.1"/>
</dbReference>
<evidence type="ECO:0000256" key="1">
    <source>
        <dbReference type="SAM" id="SignalP"/>
    </source>
</evidence>
<protein>
    <recommendedName>
        <fullName evidence="4">Outer membrane protein beta-barrel domain-containing protein</fullName>
    </recommendedName>
</protein>
<gene>
    <name evidence="2" type="ORF">B9Z44_14075</name>
</gene>
<evidence type="ECO:0000313" key="2">
    <source>
        <dbReference type="EMBL" id="PUE60597.1"/>
    </source>
</evidence>
<comment type="caution">
    <text evidence="2">The sequence shown here is derived from an EMBL/GenBank/DDBJ whole genome shotgun (WGS) entry which is preliminary data.</text>
</comment>
<keyword evidence="3" id="KW-1185">Reference proteome</keyword>
<dbReference type="AlphaFoldDB" id="A0A315G4J4"/>
<dbReference type="Proteomes" id="UP000251341">
    <property type="component" value="Unassembled WGS sequence"/>
</dbReference>
<name>A0A315G4J4_9BURK</name>